<dbReference type="SMART" id="SM00028">
    <property type="entry name" value="TPR"/>
    <property type="match status" value="2"/>
</dbReference>
<feature type="region of interest" description="Disordered" evidence="1">
    <location>
        <begin position="41"/>
        <end position="79"/>
    </location>
</feature>
<dbReference type="Gene3D" id="1.25.40.10">
    <property type="entry name" value="Tetratricopeptide repeat domain"/>
    <property type="match status" value="1"/>
</dbReference>
<reference evidence="2 3" key="1">
    <citation type="submission" date="2020-08" db="EMBL/GenBank/DDBJ databases">
        <title>Genomic Encyclopedia of Type Strains, Phase IV (KMG-IV): sequencing the most valuable type-strain genomes for metagenomic binning, comparative biology and taxonomic classification.</title>
        <authorList>
            <person name="Goeker M."/>
        </authorList>
    </citation>
    <scope>NUCLEOTIDE SEQUENCE [LARGE SCALE GENOMIC DNA]</scope>
    <source>
        <strain evidence="2 3">DSM 28570</strain>
    </source>
</reference>
<dbReference type="InterPro" id="IPR019734">
    <property type="entry name" value="TPR_rpt"/>
</dbReference>
<accession>A0A840V0S5</accession>
<sequence length="169" mass="18226">MTATTTRPLPTARLLPPLPFLLLLLLTVLLYGCAVTVPAPTRPARPAPTEISPPAPAPPSTAPRPVKPRPGKVAQPTGPAGSLYLEAEAALRSGNPGRAEILIERALRIDPGNARYWHLLGRAKYDQGAYPQALQFFRKAESRIRGDRELAARNREYLQAAAARAGGQR</sequence>
<evidence type="ECO:0008006" key="4">
    <source>
        <dbReference type="Google" id="ProtNLM"/>
    </source>
</evidence>
<gene>
    <name evidence="2" type="ORF">HNQ81_001022</name>
</gene>
<dbReference type="Pfam" id="PF13432">
    <property type="entry name" value="TPR_16"/>
    <property type="match status" value="1"/>
</dbReference>
<dbReference type="EMBL" id="JACHEO010000003">
    <property type="protein sequence ID" value="MBB5347309.1"/>
    <property type="molecule type" value="Genomic_DNA"/>
</dbReference>
<proteinExistence type="predicted"/>
<dbReference type="AlphaFoldDB" id="A0A840V0S5"/>
<dbReference type="RefSeq" id="WP_183348954.1">
    <property type="nucleotide sequence ID" value="NZ_JACHEO010000003.1"/>
</dbReference>
<evidence type="ECO:0000313" key="3">
    <source>
        <dbReference type="Proteomes" id="UP000539642"/>
    </source>
</evidence>
<organism evidence="2 3">
    <name type="scientific">Desulfoprunum benzoelyticum</name>
    <dbReference type="NCBI Taxonomy" id="1506996"/>
    <lineage>
        <taxon>Bacteria</taxon>
        <taxon>Pseudomonadati</taxon>
        <taxon>Thermodesulfobacteriota</taxon>
        <taxon>Desulfobulbia</taxon>
        <taxon>Desulfobulbales</taxon>
        <taxon>Desulfobulbaceae</taxon>
        <taxon>Desulfoprunum</taxon>
    </lineage>
</organism>
<evidence type="ECO:0000313" key="2">
    <source>
        <dbReference type="EMBL" id="MBB5347309.1"/>
    </source>
</evidence>
<dbReference type="InterPro" id="IPR011990">
    <property type="entry name" value="TPR-like_helical_dom_sf"/>
</dbReference>
<dbReference type="SUPFAM" id="SSF48452">
    <property type="entry name" value="TPR-like"/>
    <property type="match status" value="1"/>
</dbReference>
<dbReference type="PROSITE" id="PS51257">
    <property type="entry name" value="PROKAR_LIPOPROTEIN"/>
    <property type="match status" value="1"/>
</dbReference>
<dbReference type="Proteomes" id="UP000539642">
    <property type="component" value="Unassembled WGS sequence"/>
</dbReference>
<keyword evidence="3" id="KW-1185">Reference proteome</keyword>
<name>A0A840V0S5_9BACT</name>
<comment type="caution">
    <text evidence="2">The sequence shown here is derived from an EMBL/GenBank/DDBJ whole genome shotgun (WGS) entry which is preliminary data.</text>
</comment>
<feature type="compositionally biased region" description="Pro residues" evidence="1">
    <location>
        <begin position="41"/>
        <end position="62"/>
    </location>
</feature>
<protein>
    <recommendedName>
        <fullName evidence="4">Tetratricopeptide repeat protein</fullName>
    </recommendedName>
</protein>
<evidence type="ECO:0000256" key="1">
    <source>
        <dbReference type="SAM" id="MobiDB-lite"/>
    </source>
</evidence>